<organism evidence="2">
    <name type="scientific">Solanum chacoense</name>
    <name type="common">Chaco potato</name>
    <dbReference type="NCBI Taxonomy" id="4108"/>
    <lineage>
        <taxon>Eukaryota</taxon>
        <taxon>Viridiplantae</taxon>
        <taxon>Streptophyta</taxon>
        <taxon>Embryophyta</taxon>
        <taxon>Tracheophyta</taxon>
        <taxon>Spermatophyta</taxon>
        <taxon>Magnoliopsida</taxon>
        <taxon>eudicotyledons</taxon>
        <taxon>Gunneridae</taxon>
        <taxon>Pentapetalae</taxon>
        <taxon>asterids</taxon>
        <taxon>lamiids</taxon>
        <taxon>Solanales</taxon>
        <taxon>Solanaceae</taxon>
        <taxon>Solanoideae</taxon>
        <taxon>Solaneae</taxon>
        <taxon>Solanum</taxon>
    </lineage>
</organism>
<dbReference type="AlphaFoldDB" id="A0A0V0GL16"/>
<feature type="non-terminal residue" evidence="2">
    <location>
        <position position="1"/>
    </location>
</feature>
<dbReference type="EMBL" id="GEDG01037640">
    <property type="protein sequence ID" value="JAP08011.1"/>
    <property type="molecule type" value="Transcribed_RNA"/>
</dbReference>
<feature type="region of interest" description="Disordered" evidence="1">
    <location>
        <begin position="1"/>
        <end position="21"/>
    </location>
</feature>
<evidence type="ECO:0000313" key="2">
    <source>
        <dbReference type="EMBL" id="JAP08011.1"/>
    </source>
</evidence>
<reference evidence="2" key="1">
    <citation type="submission" date="2015-12" db="EMBL/GenBank/DDBJ databases">
        <title>Gene expression during late stages of embryo sac development: a critical building block for successful pollen-pistil interactions.</title>
        <authorList>
            <person name="Liu Y."/>
            <person name="Joly V."/>
            <person name="Sabar M."/>
            <person name="Matton D.P."/>
        </authorList>
    </citation>
    <scope>NUCLEOTIDE SEQUENCE</scope>
</reference>
<evidence type="ECO:0000256" key="1">
    <source>
        <dbReference type="SAM" id="MobiDB-lite"/>
    </source>
</evidence>
<feature type="compositionally biased region" description="Polar residues" evidence="1">
    <location>
        <begin position="1"/>
        <end position="11"/>
    </location>
</feature>
<sequence>PESTQSYTTIEKNQKQQLKHQKDSNFIRDSLIFPSRVKGVCNKTQNTVPRQYISPRFLNQGENPLQYLKPHLGISLLNYIASQDYP</sequence>
<name>A0A0V0GL16_SOLCH</name>
<protein>
    <submittedName>
        <fullName evidence="2">Putative ovule protein</fullName>
    </submittedName>
</protein>
<accession>A0A0V0GL16</accession>
<proteinExistence type="predicted"/>